<protein>
    <submittedName>
        <fullName evidence="1">Uncharacterized protein</fullName>
    </submittedName>
</protein>
<sequence length="213" mass="24297">MAVFESGLFSRLSGSFGNVTMYRLGDSNVVKGKRWARDARTPSQLIHRAKWKVLGLLAMRMKKVLELGFPGREARGRVNGFMSRNLPCMACDEGLNVSVDYSKLKVSAGELRAPEVTAQWADSGGILIFKQKRQPLKPLMYDDDRLYVFLWNPEVLRTNLLPLHQRKETAEVCFTLPEEWKNTSFHIYAFAVNARATKASETLWLGNFHENKE</sequence>
<organism evidence="1 2">
    <name type="scientific">Odoribacter splanchnicus</name>
    <dbReference type="NCBI Taxonomy" id="28118"/>
    <lineage>
        <taxon>Bacteria</taxon>
        <taxon>Pseudomonadati</taxon>
        <taxon>Bacteroidota</taxon>
        <taxon>Bacteroidia</taxon>
        <taxon>Bacteroidales</taxon>
        <taxon>Odoribacteraceae</taxon>
        <taxon>Odoribacter</taxon>
    </lineage>
</organism>
<dbReference type="AlphaFoldDB" id="A0A412TLG7"/>
<accession>A0A412TLG7</accession>
<dbReference type="RefSeq" id="WP_046404078.1">
    <property type="nucleotide sequence ID" value="NZ_CABJFF010000001.1"/>
</dbReference>
<name>A0A412TLG7_9BACT</name>
<dbReference type="Proteomes" id="UP000284243">
    <property type="component" value="Unassembled WGS sequence"/>
</dbReference>
<proteinExistence type="predicted"/>
<gene>
    <name evidence="1" type="ORF">DWW57_15640</name>
</gene>
<comment type="caution">
    <text evidence="1">The sequence shown here is derived from an EMBL/GenBank/DDBJ whole genome shotgun (WGS) entry which is preliminary data.</text>
</comment>
<reference evidence="1 2" key="1">
    <citation type="submission" date="2018-08" db="EMBL/GenBank/DDBJ databases">
        <title>A genome reference for cultivated species of the human gut microbiota.</title>
        <authorList>
            <person name="Zou Y."/>
            <person name="Xue W."/>
            <person name="Luo G."/>
        </authorList>
    </citation>
    <scope>NUCLEOTIDE SEQUENCE [LARGE SCALE GENOMIC DNA]</scope>
    <source>
        <strain evidence="1 2">AF16-14</strain>
    </source>
</reference>
<dbReference type="EMBL" id="QRYC01000028">
    <property type="protein sequence ID" value="RGU54618.1"/>
    <property type="molecule type" value="Genomic_DNA"/>
</dbReference>
<evidence type="ECO:0000313" key="1">
    <source>
        <dbReference type="EMBL" id="RGU54618.1"/>
    </source>
</evidence>
<evidence type="ECO:0000313" key="2">
    <source>
        <dbReference type="Proteomes" id="UP000284243"/>
    </source>
</evidence>